<proteinExistence type="predicted"/>
<sequence length="60" mass="6631">MSKGHADHRVVIRDENGRIIKDTPAENFSLALPIYEAELESLAPAHSVALQHGARIIRQS</sequence>
<comment type="caution">
    <text evidence="1">The sequence shown here is derived from an EMBL/GenBank/DDBJ whole genome shotgun (WGS) entry which is preliminary data.</text>
</comment>
<dbReference type="Proteomes" id="UP000231259">
    <property type="component" value="Unassembled WGS sequence"/>
</dbReference>
<dbReference type="AlphaFoldDB" id="A0A2G8QT30"/>
<gene>
    <name evidence="1" type="ORF">P775_28505</name>
</gene>
<dbReference type="RefSeq" id="WP_099913910.1">
    <property type="nucleotide sequence ID" value="NZ_AWWI01000186.1"/>
</dbReference>
<protein>
    <submittedName>
        <fullName evidence="1">Uncharacterized protein</fullName>
    </submittedName>
</protein>
<name>A0A2G8QT30_9RHOB</name>
<dbReference type="EMBL" id="AWWI01000186">
    <property type="protein sequence ID" value="PIL12446.1"/>
    <property type="molecule type" value="Genomic_DNA"/>
</dbReference>
<evidence type="ECO:0000313" key="2">
    <source>
        <dbReference type="Proteomes" id="UP000231259"/>
    </source>
</evidence>
<dbReference type="OrthoDB" id="7874773at2"/>
<keyword evidence="2" id="KW-1185">Reference proteome</keyword>
<organism evidence="1 2">
    <name type="scientific">Puniceibacterium antarcticum</name>
    <dbReference type="NCBI Taxonomy" id="1206336"/>
    <lineage>
        <taxon>Bacteria</taxon>
        <taxon>Pseudomonadati</taxon>
        <taxon>Pseudomonadota</taxon>
        <taxon>Alphaproteobacteria</taxon>
        <taxon>Rhodobacterales</taxon>
        <taxon>Paracoccaceae</taxon>
        <taxon>Puniceibacterium</taxon>
    </lineage>
</organism>
<reference evidence="1 2" key="1">
    <citation type="submission" date="2013-09" db="EMBL/GenBank/DDBJ databases">
        <title>Genome sequencing of Phaeobacter antarcticus sp. nov. SM1211.</title>
        <authorList>
            <person name="Zhang X.-Y."/>
            <person name="Liu C."/>
            <person name="Chen X.-L."/>
            <person name="Xie B.-B."/>
            <person name="Qin Q.-L."/>
            <person name="Rong J.-C."/>
            <person name="Zhang Y.-Z."/>
        </authorList>
    </citation>
    <scope>NUCLEOTIDE SEQUENCE [LARGE SCALE GENOMIC DNA]</scope>
    <source>
        <strain evidence="1 2">SM1211</strain>
    </source>
</reference>
<accession>A0A2G8QT30</accession>
<evidence type="ECO:0000313" key="1">
    <source>
        <dbReference type="EMBL" id="PIL12446.1"/>
    </source>
</evidence>